<dbReference type="InterPro" id="IPR030679">
    <property type="entry name" value="ABC_ATPase_HisP-typ"/>
</dbReference>
<dbReference type="OrthoDB" id="9805538at2"/>
<evidence type="ECO:0000313" key="6">
    <source>
        <dbReference type="EMBL" id="CCG55565.1"/>
    </source>
</evidence>
<dbReference type="PIRSF" id="PIRSF039085">
    <property type="entry name" value="ABC_ATPase_HisP"/>
    <property type="match status" value="1"/>
</dbReference>
<dbReference type="HOGENOM" id="CLU_000604_1_22_12"/>
<dbReference type="Proteomes" id="UP000003759">
    <property type="component" value="Chromosome"/>
</dbReference>
<dbReference type="PROSITE" id="PS50893">
    <property type="entry name" value="ABC_TRANSPORTER_2"/>
    <property type="match status" value="1"/>
</dbReference>
<organism evidence="6 7">
    <name type="scientific">Brachyspira pilosicoli WesB</name>
    <dbReference type="NCBI Taxonomy" id="1161918"/>
    <lineage>
        <taxon>Bacteria</taxon>
        <taxon>Pseudomonadati</taxon>
        <taxon>Spirochaetota</taxon>
        <taxon>Spirochaetia</taxon>
        <taxon>Brachyspirales</taxon>
        <taxon>Brachyspiraceae</taxon>
        <taxon>Brachyspira</taxon>
    </lineage>
</organism>
<keyword evidence="4 6" id="KW-0067">ATP-binding</keyword>
<dbReference type="InterPro" id="IPR017871">
    <property type="entry name" value="ABC_transporter-like_CS"/>
</dbReference>
<dbReference type="AlphaFoldDB" id="K0JGX1"/>
<gene>
    <name evidence="6" type="ORF">WESB_0092</name>
</gene>
<reference evidence="6 7" key="1">
    <citation type="journal article" date="2012" name="BMC Genomics">
        <title>Comparative genomics of Brachyspira pilosicoli strains: genome rearrangements, reductions and correlation of genetic compliment with phenotypic diversity.</title>
        <authorList>
            <person name="Mappley L.J."/>
            <person name="Black M.L."/>
            <person name="Abuoun M."/>
            <person name="Darby A.C."/>
            <person name="Woodward M.J."/>
            <person name="Parkhill J."/>
            <person name="Turner A.K."/>
            <person name="Bellgard M.I."/>
            <person name="La T."/>
            <person name="Phillips N.D."/>
            <person name="La Ragione R.M."/>
            <person name="Hampson D.J."/>
        </authorList>
    </citation>
    <scope>NUCLEOTIDE SEQUENCE [LARGE SCALE GENOMIC DNA]</scope>
    <source>
        <strain evidence="6">WesB</strain>
    </source>
</reference>
<accession>K0JGX1</accession>
<dbReference type="Gene3D" id="3.40.50.300">
    <property type="entry name" value="P-loop containing nucleotide triphosphate hydrolases"/>
    <property type="match status" value="1"/>
</dbReference>
<sequence length="242" mass="27493">MIKVENLHKKFNQLEVLNGIDVNVEKGEIIAIIGPSGSGKSTFLRCINRLEEPTCGKIFIDGENILDKKTDINKIREKVGMVFQHFNLFPHKTVMENIILAPMKLKGYTKEQAETKALELLQKVGLVEKKDTYPNKLSGGQKQRIAIARALAMEPEVMLFDEPTSALDPEMIKEVLDVMIDLAKEGMTMLIVTHEMSFAKNVASRILFMNDGIILEDETPEEFFNNPKHSRTKEFLYKVLNK</sequence>
<dbReference type="FunFam" id="3.40.50.300:FF:000020">
    <property type="entry name" value="Amino acid ABC transporter ATP-binding component"/>
    <property type="match status" value="1"/>
</dbReference>
<comment type="similarity">
    <text evidence="1">Belongs to the ABC transporter superfamily.</text>
</comment>
<dbReference type="GO" id="GO:0005524">
    <property type="term" value="F:ATP binding"/>
    <property type="evidence" value="ECO:0007669"/>
    <property type="project" value="UniProtKB-KW"/>
</dbReference>
<evidence type="ECO:0000256" key="3">
    <source>
        <dbReference type="ARBA" id="ARBA00022741"/>
    </source>
</evidence>
<dbReference type="InterPro" id="IPR027417">
    <property type="entry name" value="P-loop_NTPase"/>
</dbReference>
<protein>
    <submittedName>
        <fullName evidence="6">Amino acid transport ATP-binding protein</fullName>
    </submittedName>
</protein>
<dbReference type="KEGG" id="bpw:WESB_0092"/>
<evidence type="ECO:0000256" key="1">
    <source>
        <dbReference type="ARBA" id="ARBA00005417"/>
    </source>
</evidence>
<evidence type="ECO:0000313" key="7">
    <source>
        <dbReference type="Proteomes" id="UP000003759"/>
    </source>
</evidence>
<keyword evidence="3" id="KW-0547">Nucleotide-binding</keyword>
<proteinExistence type="inferred from homology"/>
<dbReference type="GO" id="GO:0016887">
    <property type="term" value="F:ATP hydrolysis activity"/>
    <property type="evidence" value="ECO:0007669"/>
    <property type="project" value="InterPro"/>
</dbReference>
<dbReference type="SMART" id="SM00382">
    <property type="entry name" value="AAA"/>
    <property type="match status" value="1"/>
</dbReference>
<keyword evidence="2" id="KW-0813">Transport</keyword>
<dbReference type="RefSeq" id="WP_014932098.1">
    <property type="nucleotide sequence ID" value="NC_018604.1"/>
</dbReference>
<dbReference type="PATRIC" id="fig|1161918.5.peg.835"/>
<feature type="domain" description="ABC transporter" evidence="5">
    <location>
        <begin position="2"/>
        <end position="236"/>
    </location>
</feature>
<name>K0JGX1_BRAPL</name>
<evidence type="ECO:0000256" key="4">
    <source>
        <dbReference type="ARBA" id="ARBA00022840"/>
    </source>
</evidence>
<dbReference type="CDD" id="cd03262">
    <property type="entry name" value="ABC_HisP_GlnQ"/>
    <property type="match status" value="1"/>
</dbReference>
<dbReference type="EMBL" id="HE793032">
    <property type="protein sequence ID" value="CCG55565.1"/>
    <property type="molecule type" value="Genomic_DNA"/>
</dbReference>
<dbReference type="InterPro" id="IPR050086">
    <property type="entry name" value="MetN_ABC_transporter-like"/>
</dbReference>
<dbReference type="PANTHER" id="PTHR43166">
    <property type="entry name" value="AMINO ACID IMPORT ATP-BINDING PROTEIN"/>
    <property type="match status" value="1"/>
</dbReference>
<dbReference type="PROSITE" id="PS00211">
    <property type="entry name" value="ABC_TRANSPORTER_1"/>
    <property type="match status" value="1"/>
</dbReference>
<dbReference type="PANTHER" id="PTHR43166:SF4">
    <property type="entry name" value="PHOSPHONATES IMPORT ATP-BINDING PROTEIN PHNC"/>
    <property type="match status" value="1"/>
</dbReference>
<dbReference type="GO" id="GO:0015424">
    <property type="term" value="F:ABC-type amino acid transporter activity"/>
    <property type="evidence" value="ECO:0007669"/>
    <property type="project" value="InterPro"/>
</dbReference>
<dbReference type="InterPro" id="IPR003439">
    <property type="entry name" value="ABC_transporter-like_ATP-bd"/>
</dbReference>
<evidence type="ECO:0000256" key="2">
    <source>
        <dbReference type="ARBA" id="ARBA00022448"/>
    </source>
</evidence>
<dbReference type="Pfam" id="PF00005">
    <property type="entry name" value="ABC_tran"/>
    <property type="match status" value="1"/>
</dbReference>
<evidence type="ECO:0000259" key="5">
    <source>
        <dbReference type="PROSITE" id="PS50893"/>
    </source>
</evidence>
<dbReference type="InterPro" id="IPR003593">
    <property type="entry name" value="AAA+_ATPase"/>
</dbReference>
<dbReference type="SUPFAM" id="SSF52540">
    <property type="entry name" value="P-loop containing nucleoside triphosphate hydrolases"/>
    <property type="match status" value="1"/>
</dbReference>